<feature type="region of interest" description="Disordered" evidence="2">
    <location>
        <begin position="1552"/>
        <end position="1609"/>
    </location>
</feature>
<dbReference type="InterPro" id="IPR039848">
    <property type="entry name" value="Ribosomal_mS35_mt"/>
</dbReference>
<feature type="compositionally biased region" description="Basic and acidic residues" evidence="2">
    <location>
        <begin position="154"/>
        <end position="167"/>
    </location>
</feature>
<feature type="compositionally biased region" description="Basic and acidic residues" evidence="2">
    <location>
        <begin position="1094"/>
        <end position="1104"/>
    </location>
</feature>
<proteinExistence type="predicted"/>
<feature type="compositionally biased region" description="Acidic residues" evidence="2">
    <location>
        <begin position="218"/>
        <end position="227"/>
    </location>
</feature>
<sequence>MVFAIRRLLLRSNSRLPNLNPSVRTSANQLRCSFASISTTNTTLCSSPQLLRTPSCLQQSRQFSSSHRLRDDGKEKKGDVAGTKSEEAFEKELETRAEESSKEGEVGAVEEVESPFENEGQAAKEVEETSNKETEPEAVPQAETDSAVLEDVELPVKDEGVVEKSAEVDSPVEDTIQAKETTILEDVELPTKEDSVSEPTKSAPEAANEDPITTEEVSTPEDVESPAELEATNEARTDETLIETAEEALGTKRPSPKNKTVAAAKSAREAASARNKTRQASVAAEEESSADTSVQLHVASKKGEVVPQERMVDISKFGREYFNPDDADDNFEINSEGYKLITDWMEEIGITIEKLGYYIETYPGIDTQMIEAVETGKMTEEAMFELLEEIQEAEEKELPPEAQEKLKIFAKTFVDVSEHLLDDPDKTPEYTDLELKQLGLRRSDIEALANDTAELTAPQTIRIGRALKKAGLDEEEYKALIDDEELKQEQHELEKQYGVENVPDHKIPMPEPAIEVYKQVGREVEEMQARTGMSDDQVLHYYKKFNGDVTAELIEAAENKKITEERMQYYIEKYGGDYPLPLDSELIIAMDKGEIEEAAFAHVVESFVNSPPPNLVKAALKGDIDPDQINRNAGEYDVEVNVIGSVVAGDITEAQLREFVEAYPGVSPDVQLIKDIENGAYEGQLDQLRALGEMYPNVMTADYFRGLLEGEITEEEINKAEHEAEEEDPWDIPEDAMKAWQKEYGISDKMIAFLRDAYPGIWPDLVTSYAKGEITEAEIPKYIDSEEPWQMPQGMLDRWLEEEEIPKARMMELREKFPKIWPDLLADVVHGEVKEADVENIIAESEAAEEEAKQDNPWLAAGIDDNNLKEWQMNNSVTDDMLEYLVEAYPDITPDITADFAEGLIEQKDIPDAIKKYQQKRGKQVQPETEEQKAKLQEARQKLSEAVLESKEEEKQAEEAQLQEILGSVSKEAQSAQAESKRAIPVKAQELETPSEDKGKTTAERIAWYEKRFPGINIEQISLAEMGVYSEAALPALIREDAPSELDQDMMRREMLKMSPAMLKDFGKKMVTMLGNAPADLKAAMSPAAQAAEKPSKFPDDDNLPREWQERIDEMRAKAKLPGAKGLPTPASGGSLSELRSLSVEEYYERMLADGIDPLKMSEQEVFTLLEKKFATPDFKHTDADGNTIQHTTPRTKEELEQIRADAGGPMETINWAAEVASMPQDSEKYETQKEIEEGLDKLLGKLSKDQIAENRKTRVEEGFFNYGEDDPRAVGEDEEFQGDDISSQGHEELEQHRELREYARLAAWELPLLHRLAKPFEPPKQNQPLRFRYTTYFGAQHPADKKVVVEFAPNDIPDLTDVQRMKMIKLAGVRYNPSTGLVKMASESMETQAQNKRYLGDLITKLIKESKDPKDTFEDIPVDFRHHKPKAFHKMPEGWKLTPERKRELEEKKRKVLEADTGKLVDGNAAITEALKRLGMAQLQQSRSAAAAGQGQRVPVMAGRAGRPAVRVCSPPPWGPYDIDVKPKLSIEAASADGCYSFLPRLTLPTGQHQATTSSSHLPYSSGQPPPESEPRIPGSHDSVNDTANFEPNHQHVLKGPSYVQQVN</sequence>
<dbReference type="Pfam" id="PF10213">
    <property type="entry name" value="MRP-S28"/>
    <property type="match status" value="1"/>
</dbReference>
<feature type="coiled-coil region" evidence="1">
    <location>
        <begin position="926"/>
        <end position="968"/>
    </location>
</feature>
<evidence type="ECO:0000313" key="5">
    <source>
        <dbReference type="Proteomes" id="UP000447873"/>
    </source>
</evidence>
<dbReference type="GO" id="GO:0003735">
    <property type="term" value="F:structural constituent of ribosome"/>
    <property type="evidence" value="ECO:0007669"/>
    <property type="project" value="InterPro"/>
</dbReference>
<feature type="compositionally biased region" description="Polar residues" evidence="2">
    <location>
        <begin position="1552"/>
        <end position="1568"/>
    </location>
</feature>
<evidence type="ECO:0000259" key="3">
    <source>
        <dbReference type="Pfam" id="PF10213"/>
    </source>
</evidence>
<organism evidence="4 5">
    <name type="scientific">Venturia inaequalis</name>
    <name type="common">Apple scab fungus</name>
    <dbReference type="NCBI Taxonomy" id="5025"/>
    <lineage>
        <taxon>Eukaryota</taxon>
        <taxon>Fungi</taxon>
        <taxon>Dikarya</taxon>
        <taxon>Ascomycota</taxon>
        <taxon>Pezizomycotina</taxon>
        <taxon>Dothideomycetes</taxon>
        <taxon>Pleosporomycetidae</taxon>
        <taxon>Venturiales</taxon>
        <taxon>Venturiaceae</taxon>
        <taxon>Venturia</taxon>
    </lineage>
</organism>
<feature type="compositionally biased region" description="Polar residues" evidence="2">
    <location>
        <begin position="56"/>
        <end position="66"/>
    </location>
</feature>
<feature type="domain" description="Small ribosomal subunit protein mS35 mitochondrial conserved" evidence="3">
    <location>
        <begin position="1320"/>
        <end position="1441"/>
    </location>
</feature>
<name>A0A8H3Z4W5_VENIN</name>
<evidence type="ECO:0000313" key="4">
    <source>
        <dbReference type="EMBL" id="KAE9979826.1"/>
    </source>
</evidence>
<dbReference type="PANTHER" id="PTHR13490">
    <property type="entry name" value="MITOCHONDRIAL 28S RIBOSOMAL PROTEIN S28"/>
    <property type="match status" value="1"/>
</dbReference>
<reference evidence="4 5" key="1">
    <citation type="submission" date="2018-12" db="EMBL/GenBank/DDBJ databases">
        <title>Venturia inaequalis Genome Resource.</title>
        <authorList>
            <person name="Lichtner F.J."/>
        </authorList>
    </citation>
    <scope>NUCLEOTIDE SEQUENCE [LARGE SCALE GENOMIC DNA]</scope>
    <source>
        <strain evidence="4 5">120213</strain>
    </source>
</reference>
<dbReference type="GO" id="GO:0032543">
    <property type="term" value="P:mitochondrial translation"/>
    <property type="evidence" value="ECO:0007669"/>
    <property type="project" value="InterPro"/>
</dbReference>
<protein>
    <recommendedName>
        <fullName evidence="3">Small ribosomal subunit protein mS35 mitochondrial conserved domain-containing protein</fullName>
    </recommendedName>
</protein>
<dbReference type="GO" id="GO:0005763">
    <property type="term" value="C:mitochondrial small ribosomal subunit"/>
    <property type="evidence" value="ECO:0007669"/>
    <property type="project" value="TreeGrafter"/>
</dbReference>
<evidence type="ECO:0000256" key="1">
    <source>
        <dbReference type="SAM" id="Coils"/>
    </source>
</evidence>
<dbReference type="EMBL" id="WNWS01000112">
    <property type="protein sequence ID" value="KAE9979826.1"/>
    <property type="molecule type" value="Genomic_DNA"/>
</dbReference>
<feature type="region of interest" description="Disordered" evidence="2">
    <location>
        <begin position="56"/>
        <end position="291"/>
    </location>
</feature>
<feature type="compositionally biased region" description="Basic and acidic residues" evidence="2">
    <location>
        <begin position="68"/>
        <end position="105"/>
    </location>
</feature>
<dbReference type="InterPro" id="IPR019349">
    <property type="entry name" value="Ribosomal_mS35_mit"/>
</dbReference>
<gene>
    <name evidence="4" type="ORF">EG328_000674</name>
</gene>
<feature type="compositionally biased region" description="Low complexity" evidence="2">
    <location>
        <begin position="262"/>
        <end position="274"/>
    </location>
</feature>
<comment type="caution">
    <text evidence="4">The sequence shown here is derived from an EMBL/GenBank/DDBJ whole genome shotgun (WGS) entry which is preliminary data.</text>
</comment>
<evidence type="ECO:0000256" key="2">
    <source>
        <dbReference type="SAM" id="MobiDB-lite"/>
    </source>
</evidence>
<feature type="compositionally biased region" description="Basic and acidic residues" evidence="2">
    <location>
        <begin position="122"/>
        <end position="135"/>
    </location>
</feature>
<keyword evidence="1" id="KW-0175">Coiled coil</keyword>
<dbReference type="PANTHER" id="PTHR13490:SF0">
    <property type="entry name" value="SMALL RIBOSOMAL SUBUNIT PROTEIN MS35"/>
    <property type="match status" value="1"/>
</dbReference>
<accession>A0A8H3Z4W5</accession>
<feature type="region of interest" description="Disordered" evidence="2">
    <location>
        <begin position="1085"/>
        <end position="1104"/>
    </location>
</feature>
<dbReference type="Proteomes" id="UP000447873">
    <property type="component" value="Unassembled WGS sequence"/>
</dbReference>